<sequence>MFVFCIESSHSRGMGHLYRSLTLAEELGRRGRDIHFLINDHESTLNVLKSRGFEFTIYDLKAPGGSWERAFVETVRPLEVWVDDRLDTTLAHAEAVVSAGARLVTFDDRGDGAELADINISALVFDEIDRLKGREVKSGIEYMILNPEIERYRRARKSVSSILVTLGGADTHGVTVRVANWLQSKPVAVTVVTGPAFQHREDLHAVLSKPDVASIQHLTGVPSMAQEMNRHDLAITGGGLTPFEAAASGLPSIVIANEFFEIPVGRALEELGFSRFAGHHRSVDFDTLSLDLPIEIMSQTALRRTNLNGSHRIADILEALLR</sequence>
<proteinExistence type="predicted"/>
<evidence type="ECO:0000313" key="2">
    <source>
        <dbReference type="Proteomes" id="UP000471753"/>
    </source>
</evidence>
<accession>A0A7K3UCW1</accession>
<dbReference type="AlphaFoldDB" id="A0A7K3UCW1"/>
<keyword evidence="1" id="KW-0808">Transferase</keyword>
<dbReference type="RefSeq" id="WP_164010123.1">
    <property type="nucleotide sequence ID" value="NZ_WUFT01000007.1"/>
</dbReference>
<evidence type="ECO:0000313" key="1">
    <source>
        <dbReference type="EMBL" id="NEJ71507.1"/>
    </source>
</evidence>
<dbReference type="GO" id="GO:0016740">
    <property type="term" value="F:transferase activity"/>
    <property type="evidence" value="ECO:0007669"/>
    <property type="project" value="UniProtKB-KW"/>
</dbReference>
<protein>
    <submittedName>
        <fullName evidence="1">Glycosyl transferase</fullName>
    </submittedName>
</protein>
<gene>
    <name evidence="1" type="ORF">GR197_13300</name>
</gene>
<dbReference type="Gene3D" id="3.40.50.11190">
    <property type="match status" value="1"/>
</dbReference>
<dbReference type="Proteomes" id="UP000471753">
    <property type="component" value="Unassembled WGS sequence"/>
</dbReference>
<reference evidence="1 2" key="1">
    <citation type="submission" date="2019-12" db="EMBL/GenBank/DDBJ databases">
        <title>Rhizobium genotypes associated with high levels of biological nitrogen fixation by grain legumes in a temperate-maritime cropping system.</title>
        <authorList>
            <person name="Maluk M."/>
            <person name="Francesc Ferrando Molina F."/>
            <person name="Lopez Del Egido L."/>
            <person name="Lafos M."/>
            <person name="Langarica-Fuentes A."/>
            <person name="Gebre Yohannes G."/>
            <person name="Young M.W."/>
            <person name="Martin P."/>
            <person name="Gantlett R."/>
            <person name="Kenicer G."/>
            <person name="Hawes C."/>
            <person name="Begg G.S."/>
            <person name="Quilliam R.S."/>
            <person name="Squire G.R."/>
            <person name="Poole P.S."/>
            <person name="Young P.W."/>
            <person name="Iannetta P.M."/>
            <person name="James E.K."/>
        </authorList>
    </citation>
    <scope>NUCLEOTIDE SEQUENCE [LARGE SCALE GENOMIC DNA]</scope>
    <source>
        <strain evidence="1 2">JHI366</strain>
    </source>
</reference>
<comment type="caution">
    <text evidence="1">The sequence shown here is derived from an EMBL/GenBank/DDBJ whole genome shotgun (WGS) entry which is preliminary data.</text>
</comment>
<dbReference type="SUPFAM" id="SSF53756">
    <property type="entry name" value="UDP-Glycosyltransferase/glycogen phosphorylase"/>
    <property type="match status" value="1"/>
</dbReference>
<name>A0A7K3UCW1_9HYPH</name>
<dbReference type="Gene3D" id="3.40.50.2000">
    <property type="entry name" value="Glycogen Phosphorylase B"/>
    <property type="match status" value="1"/>
</dbReference>
<organism evidence="1 2">
    <name type="scientific">Rhizobium phaseoli</name>
    <dbReference type="NCBI Taxonomy" id="396"/>
    <lineage>
        <taxon>Bacteria</taxon>
        <taxon>Pseudomonadati</taxon>
        <taxon>Pseudomonadota</taxon>
        <taxon>Alphaproteobacteria</taxon>
        <taxon>Hyphomicrobiales</taxon>
        <taxon>Rhizobiaceae</taxon>
        <taxon>Rhizobium/Agrobacterium group</taxon>
        <taxon>Rhizobium</taxon>
    </lineage>
</organism>
<dbReference type="EMBL" id="WUFT01000007">
    <property type="protein sequence ID" value="NEJ71507.1"/>
    <property type="molecule type" value="Genomic_DNA"/>
</dbReference>